<organism evidence="8 9">
    <name type="scientific">Aspergillus granulosus</name>
    <dbReference type="NCBI Taxonomy" id="176169"/>
    <lineage>
        <taxon>Eukaryota</taxon>
        <taxon>Fungi</taxon>
        <taxon>Dikarya</taxon>
        <taxon>Ascomycota</taxon>
        <taxon>Pezizomycotina</taxon>
        <taxon>Eurotiomycetes</taxon>
        <taxon>Eurotiomycetidae</taxon>
        <taxon>Eurotiales</taxon>
        <taxon>Aspergillaceae</taxon>
        <taxon>Aspergillus</taxon>
        <taxon>Aspergillus subgen. Nidulantes</taxon>
    </lineage>
</organism>
<dbReference type="InterPro" id="IPR036318">
    <property type="entry name" value="FAD-bd_PCMH-like_sf"/>
</dbReference>
<keyword evidence="4" id="KW-0274">FAD</keyword>
<keyword evidence="3 6" id="KW-0732">Signal</keyword>
<evidence type="ECO:0000313" key="8">
    <source>
        <dbReference type="EMBL" id="KAL2810523.1"/>
    </source>
</evidence>
<dbReference type="InterPro" id="IPR016169">
    <property type="entry name" value="FAD-bd_PCMH_sub2"/>
</dbReference>
<dbReference type="EMBL" id="JBFXLT010000070">
    <property type="protein sequence ID" value="KAL2810523.1"/>
    <property type="molecule type" value="Genomic_DNA"/>
</dbReference>
<keyword evidence="5" id="KW-0560">Oxidoreductase</keyword>
<gene>
    <name evidence="8" type="ORF">BJX63DRAFT_422986</name>
</gene>
<evidence type="ECO:0000256" key="1">
    <source>
        <dbReference type="ARBA" id="ARBA00005466"/>
    </source>
</evidence>
<sequence length="489" mass="54304">MVSSLLLPLLVANAAFGLAQNTTLEALFRPVLSCEAEFFYPSWDNWTEEVQQRWTDYQAPTYIGAIQPATVEDVQNIVKVATANNIPFLATGAGHGVSTGFDRLDNGLDIDLSKFRYAVLDETGYHLTVGGATKFLEIWDVLYAAGKELQTGAAQCVGSIGATLGAGIGPSQGHLGLMIDALESVKLVTATGDLVTASKTKNKELFWGLRGAGWNFGIVVEATYKVADARNNGQVLEGDMRFPASANQSIWENLQALDDSLPDILSITIVLAYNAAAEESSFTINFVYYGPEEDVQQYLQPFYDLQPTRANFTMVPWNTLYSALYFGADSAACKENNHLFSGAAAVSHIDVDAFTAYTTRFTEYWSEHPGVSPAVIFSRFPNQAVRAVPDEETAYPYRDISTHIYFQDIFKDDPANEAAVYEFLVESRDHFTKTSGFKHLTLYNNFAHGDEGPEVWYTPRKLPRLVELKRKWDPNEVFSYYNPIPVNWP</sequence>
<evidence type="ECO:0000256" key="3">
    <source>
        <dbReference type="ARBA" id="ARBA00022729"/>
    </source>
</evidence>
<accession>A0ABR4H6W6</accession>
<reference evidence="8 9" key="1">
    <citation type="submission" date="2024-07" db="EMBL/GenBank/DDBJ databases">
        <title>Section-level genome sequencing and comparative genomics of Aspergillus sections Usti and Cavernicolus.</title>
        <authorList>
            <consortium name="Lawrence Berkeley National Laboratory"/>
            <person name="Nybo J.L."/>
            <person name="Vesth T.C."/>
            <person name="Theobald S."/>
            <person name="Frisvad J.C."/>
            <person name="Larsen T.O."/>
            <person name="Kjaerboelling I."/>
            <person name="Rothschild-Mancinelli K."/>
            <person name="Lyhne E.K."/>
            <person name="Kogle M.E."/>
            <person name="Barry K."/>
            <person name="Clum A."/>
            <person name="Na H."/>
            <person name="Ledsgaard L."/>
            <person name="Lin J."/>
            <person name="Lipzen A."/>
            <person name="Kuo A."/>
            <person name="Riley R."/>
            <person name="Mondo S."/>
            <person name="Labutti K."/>
            <person name="Haridas S."/>
            <person name="Pangalinan J."/>
            <person name="Salamov A.A."/>
            <person name="Simmons B.A."/>
            <person name="Magnuson J.K."/>
            <person name="Chen J."/>
            <person name="Drula E."/>
            <person name="Henrissat B."/>
            <person name="Wiebenga A."/>
            <person name="Lubbers R.J."/>
            <person name="Gomes A.C."/>
            <person name="Makela M.R."/>
            <person name="Stajich J."/>
            <person name="Grigoriev I.V."/>
            <person name="Mortensen U.H."/>
            <person name="De Vries R.P."/>
            <person name="Baker S.E."/>
            <person name="Andersen M.R."/>
        </authorList>
    </citation>
    <scope>NUCLEOTIDE SEQUENCE [LARGE SCALE GENOMIC DNA]</scope>
    <source>
        <strain evidence="8 9">CBS 588.65</strain>
    </source>
</reference>
<dbReference type="InterPro" id="IPR006094">
    <property type="entry name" value="Oxid_FAD_bind_N"/>
</dbReference>
<keyword evidence="2" id="KW-0285">Flavoprotein</keyword>
<evidence type="ECO:0000256" key="6">
    <source>
        <dbReference type="SAM" id="SignalP"/>
    </source>
</evidence>
<dbReference type="InterPro" id="IPR050416">
    <property type="entry name" value="FAD-linked_Oxidoreductase"/>
</dbReference>
<dbReference type="InterPro" id="IPR012951">
    <property type="entry name" value="BBE"/>
</dbReference>
<evidence type="ECO:0000259" key="7">
    <source>
        <dbReference type="PROSITE" id="PS51387"/>
    </source>
</evidence>
<name>A0ABR4H6W6_9EURO</name>
<dbReference type="Pfam" id="PF01565">
    <property type="entry name" value="FAD_binding_4"/>
    <property type="match status" value="1"/>
</dbReference>
<dbReference type="Gene3D" id="3.30.465.10">
    <property type="match status" value="1"/>
</dbReference>
<protein>
    <recommendedName>
        <fullName evidence="7">FAD-binding PCMH-type domain-containing protein</fullName>
    </recommendedName>
</protein>
<comment type="similarity">
    <text evidence="1">Belongs to the oxygen-dependent FAD-linked oxidoreductase family.</text>
</comment>
<feature type="signal peptide" evidence="6">
    <location>
        <begin position="1"/>
        <end position="19"/>
    </location>
</feature>
<dbReference type="PANTHER" id="PTHR42973:SF32">
    <property type="entry name" value="FAD-LINKED OXIDOREDUCTASE AFOF"/>
    <property type="match status" value="1"/>
</dbReference>
<dbReference type="Gene3D" id="3.40.462.20">
    <property type="match status" value="1"/>
</dbReference>
<feature type="chain" id="PRO_5046224606" description="FAD-binding PCMH-type domain-containing protein" evidence="6">
    <location>
        <begin position="20"/>
        <end position="489"/>
    </location>
</feature>
<evidence type="ECO:0000256" key="2">
    <source>
        <dbReference type="ARBA" id="ARBA00022630"/>
    </source>
</evidence>
<evidence type="ECO:0000313" key="9">
    <source>
        <dbReference type="Proteomes" id="UP001610334"/>
    </source>
</evidence>
<feature type="domain" description="FAD-binding PCMH-type" evidence="7">
    <location>
        <begin position="55"/>
        <end position="229"/>
    </location>
</feature>
<dbReference type="PANTHER" id="PTHR42973">
    <property type="entry name" value="BINDING OXIDOREDUCTASE, PUTATIVE (AFU_ORTHOLOGUE AFUA_1G17690)-RELATED"/>
    <property type="match status" value="1"/>
</dbReference>
<dbReference type="PROSITE" id="PS51387">
    <property type="entry name" value="FAD_PCMH"/>
    <property type="match status" value="1"/>
</dbReference>
<evidence type="ECO:0000256" key="4">
    <source>
        <dbReference type="ARBA" id="ARBA00022827"/>
    </source>
</evidence>
<evidence type="ECO:0000256" key="5">
    <source>
        <dbReference type="ARBA" id="ARBA00023002"/>
    </source>
</evidence>
<keyword evidence="9" id="KW-1185">Reference proteome</keyword>
<dbReference type="Proteomes" id="UP001610334">
    <property type="component" value="Unassembled WGS sequence"/>
</dbReference>
<dbReference type="InterPro" id="IPR016166">
    <property type="entry name" value="FAD-bd_PCMH"/>
</dbReference>
<dbReference type="SUPFAM" id="SSF56176">
    <property type="entry name" value="FAD-binding/transporter-associated domain-like"/>
    <property type="match status" value="1"/>
</dbReference>
<comment type="caution">
    <text evidence="8">The sequence shown here is derived from an EMBL/GenBank/DDBJ whole genome shotgun (WGS) entry which is preliminary data.</text>
</comment>
<proteinExistence type="inferred from homology"/>
<dbReference type="Pfam" id="PF08031">
    <property type="entry name" value="BBE"/>
    <property type="match status" value="1"/>
</dbReference>